<dbReference type="InterPro" id="IPR036034">
    <property type="entry name" value="PDZ_sf"/>
</dbReference>
<dbReference type="CDD" id="cd23081">
    <property type="entry name" value="cpPDZ_EcRseP-like"/>
    <property type="match status" value="2"/>
</dbReference>
<keyword evidence="4" id="KW-0645">Protease</keyword>
<dbReference type="PROSITE" id="PS50106">
    <property type="entry name" value="PDZ"/>
    <property type="match status" value="2"/>
</dbReference>
<dbReference type="Proteomes" id="UP000887567">
    <property type="component" value="Unplaced"/>
</dbReference>
<dbReference type="GeneID" id="110243366"/>
<evidence type="ECO:0000256" key="10">
    <source>
        <dbReference type="ARBA" id="ARBA00023136"/>
    </source>
</evidence>
<name>A0A913XI20_EXADI</name>
<dbReference type="RefSeq" id="XP_020905114.2">
    <property type="nucleotide sequence ID" value="XM_021049455.2"/>
</dbReference>
<reference evidence="13" key="1">
    <citation type="submission" date="2022-11" db="UniProtKB">
        <authorList>
            <consortium name="EnsemblMetazoa"/>
        </authorList>
    </citation>
    <scope>IDENTIFICATION</scope>
</reference>
<dbReference type="SUPFAM" id="SSF50156">
    <property type="entry name" value="PDZ domain-like"/>
    <property type="match status" value="2"/>
</dbReference>
<dbReference type="AlphaFoldDB" id="A0A913XI20"/>
<evidence type="ECO:0000256" key="5">
    <source>
        <dbReference type="ARBA" id="ARBA00022692"/>
    </source>
</evidence>
<accession>A0A913XI20</accession>
<dbReference type="PANTHER" id="PTHR42837:SF2">
    <property type="entry name" value="MEMBRANE METALLOPROTEASE ARASP2, CHLOROPLASTIC-RELATED"/>
    <property type="match status" value="1"/>
</dbReference>
<comment type="similarity">
    <text evidence="3">Belongs to the peptidase M50A family.</text>
</comment>
<dbReference type="InterPro" id="IPR001478">
    <property type="entry name" value="PDZ"/>
</dbReference>
<dbReference type="Gene3D" id="2.30.42.10">
    <property type="match status" value="2"/>
</dbReference>
<feature type="domain" description="PDZ" evidence="12">
    <location>
        <begin position="89"/>
        <end position="130"/>
    </location>
</feature>
<dbReference type="SMART" id="SM00228">
    <property type="entry name" value="PDZ"/>
    <property type="match status" value="2"/>
</dbReference>
<evidence type="ECO:0000256" key="7">
    <source>
        <dbReference type="ARBA" id="ARBA00022833"/>
    </source>
</evidence>
<feature type="transmembrane region" description="Helical" evidence="11">
    <location>
        <begin position="327"/>
        <end position="346"/>
    </location>
</feature>
<dbReference type="GO" id="GO:0016020">
    <property type="term" value="C:membrane"/>
    <property type="evidence" value="ECO:0007669"/>
    <property type="project" value="UniProtKB-SubCell"/>
</dbReference>
<evidence type="ECO:0000256" key="3">
    <source>
        <dbReference type="ARBA" id="ARBA00009989"/>
    </source>
</evidence>
<dbReference type="Pfam" id="PF17820">
    <property type="entry name" value="PDZ_6"/>
    <property type="match status" value="2"/>
</dbReference>
<dbReference type="OrthoDB" id="1724197at2759"/>
<dbReference type="GO" id="GO:0004222">
    <property type="term" value="F:metalloendopeptidase activity"/>
    <property type="evidence" value="ECO:0007669"/>
    <property type="project" value="InterPro"/>
</dbReference>
<keyword evidence="10 11" id="KW-0472">Membrane</keyword>
<protein>
    <recommendedName>
        <fullName evidence="12">PDZ domain-containing protein</fullName>
    </recommendedName>
</protein>
<evidence type="ECO:0000313" key="13">
    <source>
        <dbReference type="EnsemblMetazoa" id="XP_020905114.2"/>
    </source>
</evidence>
<dbReference type="EnsemblMetazoa" id="XM_021049455.2">
    <property type="protein sequence ID" value="XP_020905114.2"/>
    <property type="gene ID" value="LOC110243366"/>
</dbReference>
<keyword evidence="7" id="KW-0862">Zinc</keyword>
<evidence type="ECO:0000259" key="12">
    <source>
        <dbReference type="PROSITE" id="PS50106"/>
    </source>
</evidence>
<dbReference type="PANTHER" id="PTHR42837">
    <property type="entry name" value="REGULATOR OF SIGMA-E PROTEASE RSEP"/>
    <property type="match status" value="1"/>
</dbReference>
<comment type="cofactor">
    <cofactor evidence="1">
        <name>Zn(2+)</name>
        <dbReference type="ChEBI" id="CHEBI:29105"/>
    </cofactor>
</comment>
<keyword evidence="6" id="KW-0378">Hydrolase</keyword>
<dbReference type="InterPro" id="IPR041489">
    <property type="entry name" value="PDZ_6"/>
</dbReference>
<evidence type="ECO:0000256" key="2">
    <source>
        <dbReference type="ARBA" id="ARBA00004141"/>
    </source>
</evidence>
<evidence type="ECO:0000256" key="8">
    <source>
        <dbReference type="ARBA" id="ARBA00022989"/>
    </source>
</evidence>
<evidence type="ECO:0000256" key="4">
    <source>
        <dbReference type="ARBA" id="ARBA00022670"/>
    </source>
</evidence>
<dbReference type="InterPro" id="IPR004387">
    <property type="entry name" value="Pept_M50_Zn"/>
</dbReference>
<organism evidence="13 14">
    <name type="scientific">Exaiptasia diaphana</name>
    <name type="common">Tropical sea anemone</name>
    <name type="synonym">Aiptasia pulchella</name>
    <dbReference type="NCBI Taxonomy" id="2652724"/>
    <lineage>
        <taxon>Eukaryota</taxon>
        <taxon>Metazoa</taxon>
        <taxon>Cnidaria</taxon>
        <taxon>Anthozoa</taxon>
        <taxon>Hexacorallia</taxon>
        <taxon>Actiniaria</taxon>
        <taxon>Aiptasiidae</taxon>
        <taxon>Exaiptasia</taxon>
    </lineage>
</organism>
<dbReference type="InterPro" id="IPR008915">
    <property type="entry name" value="Peptidase_M50"/>
</dbReference>
<evidence type="ECO:0000256" key="1">
    <source>
        <dbReference type="ARBA" id="ARBA00001947"/>
    </source>
</evidence>
<dbReference type="KEGG" id="epa:110243366"/>
<dbReference type="Pfam" id="PF02163">
    <property type="entry name" value="Peptidase_M50"/>
    <property type="match status" value="1"/>
</dbReference>
<evidence type="ECO:0000256" key="11">
    <source>
        <dbReference type="SAM" id="Phobius"/>
    </source>
</evidence>
<proteinExistence type="inferred from homology"/>
<dbReference type="CDD" id="cd06163">
    <property type="entry name" value="S2P-M50_PDZ_RseP-like"/>
    <property type="match status" value="1"/>
</dbReference>
<evidence type="ECO:0000256" key="9">
    <source>
        <dbReference type="ARBA" id="ARBA00023049"/>
    </source>
</evidence>
<evidence type="ECO:0000256" key="6">
    <source>
        <dbReference type="ARBA" id="ARBA00022801"/>
    </source>
</evidence>
<keyword evidence="8 11" id="KW-1133">Transmembrane helix</keyword>
<comment type="subcellular location">
    <subcellularLocation>
        <location evidence="2">Membrane</location>
        <topology evidence="2">Multi-pass membrane protein</topology>
    </subcellularLocation>
</comment>
<feature type="domain" description="PDZ" evidence="12">
    <location>
        <begin position="160"/>
        <end position="240"/>
    </location>
</feature>
<keyword evidence="14" id="KW-1185">Reference proteome</keyword>
<dbReference type="GO" id="GO:0006508">
    <property type="term" value="P:proteolysis"/>
    <property type="evidence" value="ECO:0007669"/>
    <property type="project" value="UniProtKB-KW"/>
</dbReference>
<feature type="transmembrane region" description="Helical" evidence="11">
    <location>
        <begin position="64"/>
        <end position="86"/>
    </location>
</feature>
<sequence length="356" mass="38148">MFGVRVVTFSLGFGKRIWGFEHGGTDYRVSALPLGGYVRMAGEHPDEKTADPGDFMNKPRWQRILVYLAGPAMNAVLSVGIFAAVFMQGFWVQGLQDVDPVVGYIVEGSAAELAGLQIGDHILAAGGESVDKWGDLAFIVSTSPDRPLLLDLERAGERTSVELIPKADPRHGIGDAGFAPKLVLRTSGIIRGDPAHKAGFQPGDAVLRVNGKLVTTDQSFVDEIESNAGKEIEVEVLRGEETLTLSVVPKEVEGVGKIGVNLGIYRPLPFGEAVAESVRFNIDIIDKTLKVLGKLLTREIAAKSALSGPIEIAVWTGQAAQRGFQDLIYLMGFLSISIGFMNMLPIPVLDGGNIAI</sequence>
<keyword evidence="5 11" id="KW-0812">Transmembrane</keyword>
<keyword evidence="9" id="KW-0482">Metalloprotease</keyword>
<evidence type="ECO:0000313" key="14">
    <source>
        <dbReference type="Proteomes" id="UP000887567"/>
    </source>
</evidence>